<dbReference type="Gene3D" id="2.60.40.10">
    <property type="entry name" value="Immunoglobulins"/>
    <property type="match status" value="1"/>
</dbReference>
<dbReference type="SMART" id="SM00060">
    <property type="entry name" value="FN3"/>
    <property type="match status" value="1"/>
</dbReference>
<keyword evidence="3" id="KW-0119">Carbohydrate metabolism</keyword>
<evidence type="ECO:0000259" key="7">
    <source>
        <dbReference type="PROSITE" id="PS50853"/>
    </source>
</evidence>
<evidence type="ECO:0000256" key="3">
    <source>
        <dbReference type="ARBA" id="ARBA00023326"/>
    </source>
</evidence>
<keyword evidence="5" id="KW-0812">Transmembrane</keyword>
<dbReference type="EMBL" id="CP101987">
    <property type="protein sequence ID" value="UUI71116.1"/>
    <property type="molecule type" value="Genomic_DNA"/>
</dbReference>
<dbReference type="PROSITE" id="PS50853">
    <property type="entry name" value="FN3"/>
    <property type="match status" value="1"/>
</dbReference>
<name>A0ABY5KKU9_9CELL</name>
<dbReference type="Proteomes" id="UP001316384">
    <property type="component" value="Chromosome"/>
</dbReference>
<dbReference type="SUPFAM" id="SSF49265">
    <property type="entry name" value="Fibronectin type III"/>
    <property type="match status" value="1"/>
</dbReference>
<dbReference type="PANTHER" id="PTHR13817:SF73">
    <property type="entry name" value="FIBRONECTIN TYPE-III DOMAIN-CONTAINING PROTEIN"/>
    <property type="match status" value="1"/>
</dbReference>
<evidence type="ECO:0000256" key="6">
    <source>
        <dbReference type="SAM" id="SignalP"/>
    </source>
</evidence>
<keyword evidence="2" id="KW-0378">Hydrolase</keyword>
<sequence length="597" mass="60257">MTFRLTGRRGARAAAVLSLALAAVLVPTAAHAAETAGGTRTAPVPLPIATLDDSFVASNAHVDSGSGAGQRHHNVAWYSLTPAADVLVSIRATALEPSWDNTLEVWDGDTLVQHVDDHIGLDAALAIDLDAGTTYLIGLGSYYRFGGGWAVKGSATLTFSTRVPTAPTGLAGAPGDRSVTLAWTPPTDLAGGIDAYEVWCAAPGEDEEWCDAAYGWDPEPSITVDGLTNGEPYTFRVVATNVLGESEPSAPVTVTPRVPTTTTVAVDPAALEVGQTFDVVVEVAEHPAEDEDEDGEDESREVGPLVDEDSAARPAVGTVDVTVGGTDYDDLALVDGVAVVDGLVATGGALTITARYAGSDEVQASSGSLELDVALLPDSVTLEVSDLRLGQQVRPVTTSTSGLPVTLSATGACTVADGVLTGTGAGDCVVTASTAGDRDTHPATATATVRVTVPDAALAIDVAARPGDRVAGAVVTVTGQGLQPGSGVTLVVHSTPRTLATGVVGADGAVVVTGVLPTGLEIGSHRLVVNGVAFDGTAVTSEVAFTMASDGTFLRIGDVRAQLAATGADPIDAAGLAAAWIVLGAGLLLVARRRTAA</sequence>
<feature type="compositionally biased region" description="Acidic residues" evidence="4">
    <location>
        <begin position="288"/>
        <end position="299"/>
    </location>
</feature>
<feature type="region of interest" description="Disordered" evidence="4">
    <location>
        <begin position="286"/>
        <end position="314"/>
    </location>
</feature>
<dbReference type="CDD" id="cd00063">
    <property type="entry name" value="FN3"/>
    <property type="match status" value="1"/>
</dbReference>
<dbReference type="InterPro" id="IPR036116">
    <property type="entry name" value="FN3_sf"/>
</dbReference>
<keyword evidence="1" id="KW-0677">Repeat</keyword>
<dbReference type="InterPro" id="IPR003961">
    <property type="entry name" value="FN3_dom"/>
</dbReference>
<keyword evidence="9" id="KW-1185">Reference proteome</keyword>
<feature type="signal peptide" evidence="6">
    <location>
        <begin position="1"/>
        <end position="32"/>
    </location>
</feature>
<dbReference type="RefSeq" id="WP_227576453.1">
    <property type="nucleotide sequence ID" value="NZ_CP101987.1"/>
</dbReference>
<gene>
    <name evidence="8" type="ORF">NP048_15160</name>
</gene>
<reference evidence="8 9" key="1">
    <citation type="submission" date="2022-07" db="EMBL/GenBank/DDBJ databases">
        <title>Novel species in genus cellulomonas.</title>
        <authorList>
            <person name="Ye L."/>
        </authorList>
    </citation>
    <scope>NUCLEOTIDE SEQUENCE [LARGE SCALE GENOMIC DNA]</scope>
    <source>
        <strain evidence="9">zg-B89</strain>
    </source>
</reference>
<keyword evidence="5" id="KW-0472">Membrane</keyword>
<dbReference type="InterPro" id="IPR050964">
    <property type="entry name" value="Striated_Muscle_Regulatory"/>
</dbReference>
<proteinExistence type="predicted"/>
<evidence type="ECO:0000256" key="4">
    <source>
        <dbReference type="SAM" id="MobiDB-lite"/>
    </source>
</evidence>
<dbReference type="PANTHER" id="PTHR13817">
    <property type="entry name" value="TITIN"/>
    <property type="match status" value="1"/>
</dbReference>
<feature type="chain" id="PRO_5045267975" evidence="6">
    <location>
        <begin position="33"/>
        <end position="597"/>
    </location>
</feature>
<accession>A0ABY5KKU9</accession>
<keyword evidence="6" id="KW-0732">Signal</keyword>
<evidence type="ECO:0000256" key="5">
    <source>
        <dbReference type="SAM" id="Phobius"/>
    </source>
</evidence>
<feature type="transmembrane region" description="Helical" evidence="5">
    <location>
        <begin position="573"/>
        <end position="591"/>
    </location>
</feature>
<keyword evidence="5" id="KW-1133">Transmembrane helix</keyword>
<evidence type="ECO:0000256" key="2">
    <source>
        <dbReference type="ARBA" id="ARBA00023295"/>
    </source>
</evidence>
<evidence type="ECO:0000313" key="8">
    <source>
        <dbReference type="EMBL" id="UUI71116.1"/>
    </source>
</evidence>
<keyword evidence="2" id="KW-0326">Glycosidase</keyword>
<feature type="domain" description="Fibronectin type-III" evidence="7">
    <location>
        <begin position="163"/>
        <end position="259"/>
    </location>
</feature>
<organism evidence="8 9">
    <name type="scientific">Cellulomonas xiejunii</name>
    <dbReference type="NCBI Taxonomy" id="2968083"/>
    <lineage>
        <taxon>Bacteria</taxon>
        <taxon>Bacillati</taxon>
        <taxon>Actinomycetota</taxon>
        <taxon>Actinomycetes</taxon>
        <taxon>Micrococcales</taxon>
        <taxon>Cellulomonadaceae</taxon>
        <taxon>Cellulomonas</taxon>
    </lineage>
</organism>
<evidence type="ECO:0000313" key="9">
    <source>
        <dbReference type="Proteomes" id="UP001316384"/>
    </source>
</evidence>
<dbReference type="Pfam" id="PF00041">
    <property type="entry name" value="fn3"/>
    <property type="match status" value="1"/>
</dbReference>
<protein>
    <submittedName>
        <fullName evidence="8">Fibronectin type III domain-containing protein</fullName>
    </submittedName>
</protein>
<keyword evidence="3" id="KW-0624">Polysaccharide degradation</keyword>
<evidence type="ECO:0000256" key="1">
    <source>
        <dbReference type="ARBA" id="ARBA00022737"/>
    </source>
</evidence>
<dbReference type="InterPro" id="IPR013783">
    <property type="entry name" value="Ig-like_fold"/>
</dbReference>